<protein>
    <recommendedName>
        <fullName evidence="2">DUF6533 domain-containing protein</fullName>
    </recommendedName>
</protein>
<dbReference type="Proteomes" id="UP000719766">
    <property type="component" value="Unassembled WGS sequence"/>
</dbReference>
<gene>
    <name evidence="3" type="ORF">HD556DRAFT_461956</name>
</gene>
<evidence type="ECO:0000313" key="4">
    <source>
        <dbReference type="Proteomes" id="UP000719766"/>
    </source>
</evidence>
<evidence type="ECO:0000313" key="3">
    <source>
        <dbReference type="EMBL" id="KAG1793592.1"/>
    </source>
</evidence>
<feature type="transmembrane region" description="Helical" evidence="1">
    <location>
        <begin position="89"/>
        <end position="110"/>
    </location>
</feature>
<keyword evidence="1" id="KW-1133">Transmembrane helix</keyword>
<reference evidence="3" key="1">
    <citation type="journal article" date="2020" name="New Phytol.">
        <title>Comparative genomics reveals dynamic genome evolution in host specialist ectomycorrhizal fungi.</title>
        <authorList>
            <person name="Lofgren L.A."/>
            <person name="Nguyen N.H."/>
            <person name="Vilgalys R."/>
            <person name="Ruytinx J."/>
            <person name="Liao H.L."/>
            <person name="Branco S."/>
            <person name="Kuo A."/>
            <person name="LaButti K."/>
            <person name="Lipzen A."/>
            <person name="Andreopoulos W."/>
            <person name="Pangilinan J."/>
            <person name="Riley R."/>
            <person name="Hundley H."/>
            <person name="Na H."/>
            <person name="Barry K."/>
            <person name="Grigoriev I.V."/>
            <person name="Stajich J.E."/>
            <person name="Kennedy P.G."/>
        </authorList>
    </citation>
    <scope>NUCLEOTIDE SEQUENCE</scope>
    <source>
        <strain evidence="3">S12</strain>
    </source>
</reference>
<feature type="transmembrane region" description="Helical" evidence="1">
    <location>
        <begin position="122"/>
        <end position="143"/>
    </location>
</feature>
<sequence>MTYVSNDPSYWPYLEWSRRYNYFIVASLTMVIYDWVLTLAQEFELIWRQRYSLMNVLYVCVRYIGILFSIVYILANFQVSITDSVSNTIWFIQAWTPVIINTMLGVIMTTRIHAMYQGSRRILIFLLVVLLACTITSVVMTVIGNVGVSGVENILSGNHQCSENMNAEDRRLNAETTVPTTVWEILALCLAVWIVIKHFRELQKSPTGANIRDCFVVLMRSHMLYFITFAIVSCFNLGTLSPNMSSLSVGVSFYYGIGEVAQAMQMFVLGPRLILSLREYHAQLVVNSDEGTYITTMDFNLPGHASTGGSV</sequence>
<proteinExistence type="predicted"/>
<dbReference type="GeneID" id="64604436"/>
<dbReference type="Pfam" id="PF20151">
    <property type="entry name" value="DUF6533"/>
    <property type="match status" value="1"/>
</dbReference>
<feature type="transmembrane region" description="Helical" evidence="1">
    <location>
        <begin position="253"/>
        <end position="275"/>
    </location>
</feature>
<dbReference type="OrthoDB" id="2659516at2759"/>
<keyword evidence="1" id="KW-0812">Transmembrane</keyword>
<feature type="transmembrane region" description="Helical" evidence="1">
    <location>
        <begin position="222"/>
        <end position="241"/>
    </location>
</feature>
<keyword evidence="4" id="KW-1185">Reference proteome</keyword>
<keyword evidence="1" id="KW-0472">Membrane</keyword>
<dbReference type="AlphaFoldDB" id="A0A9P7DI31"/>
<evidence type="ECO:0000256" key="1">
    <source>
        <dbReference type="SAM" id="Phobius"/>
    </source>
</evidence>
<accession>A0A9P7DI31</accession>
<feature type="transmembrane region" description="Helical" evidence="1">
    <location>
        <begin position="178"/>
        <end position="196"/>
    </location>
</feature>
<dbReference type="InterPro" id="IPR045340">
    <property type="entry name" value="DUF6533"/>
</dbReference>
<organism evidence="3 4">
    <name type="scientific">Suillus plorans</name>
    <dbReference type="NCBI Taxonomy" id="116603"/>
    <lineage>
        <taxon>Eukaryota</taxon>
        <taxon>Fungi</taxon>
        <taxon>Dikarya</taxon>
        <taxon>Basidiomycota</taxon>
        <taxon>Agaricomycotina</taxon>
        <taxon>Agaricomycetes</taxon>
        <taxon>Agaricomycetidae</taxon>
        <taxon>Boletales</taxon>
        <taxon>Suillineae</taxon>
        <taxon>Suillaceae</taxon>
        <taxon>Suillus</taxon>
    </lineage>
</organism>
<name>A0A9P7DI31_9AGAM</name>
<feature type="transmembrane region" description="Helical" evidence="1">
    <location>
        <begin position="52"/>
        <end position="77"/>
    </location>
</feature>
<dbReference type="EMBL" id="JABBWE010000029">
    <property type="protein sequence ID" value="KAG1793592.1"/>
    <property type="molecule type" value="Genomic_DNA"/>
</dbReference>
<feature type="domain" description="DUF6533" evidence="2">
    <location>
        <begin position="22"/>
        <end position="67"/>
    </location>
</feature>
<comment type="caution">
    <text evidence="3">The sequence shown here is derived from an EMBL/GenBank/DDBJ whole genome shotgun (WGS) entry which is preliminary data.</text>
</comment>
<feature type="transmembrane region" description="Helical" evidence="1">
    <location>
        <begin position="20"/>
        <end position="40"/>
    </location>
</feature>
<evidence type="ECO:0000259" key="2">
    <source>
        <dbReference type="Pfam" id="PF20151"/>
    </source>
</evidence>
<dbReference type="RefSeq" id="XP_041159990.1">
    <property type="nucleotide sequence ID" value="XM_041310672.1"/>
</dbReference>